<sequence length="106" mass="11330">MPSGDPQPPALSSTVEPDPSSEDSASQEVVIGTGVQGTQTIFGDTNDVSVERDRELLDQGGSLLGFGLAAAVRYVLTRMGRACFKALHQSCPMTSLDREARIYSHF</sequence>
<gene>
    <name evidence="2" type="ORF">KUF71_014950</name>
</gene>
<dbReference type="Proteomes" id="UP001219518">
    <property type="component" value="Unassembled WGS sequence"/>
</dbReference>
<evidence type="ECO:0000313" key="3">
    <source>
        <dbReference type="Proteomes" id="UP001219518"/>
    </source>
</evidence>
<evidence type="ECO:0000256" key="1">
    <source>
        <dbReference type="SAM" id="MobiDB-lite"/>
    </source>
</evidence>
<dbReference type="AlphaFoldDB" id="A0AAE1LPY4"/>
<reference evidence="2" key="1">
    <citation type="submission" date="2021-07" db="EMBL/GenBank/DDBJ databases">
        <authorList>
            <person name="Catto M.A."/>
            <person name="Jacobson A."/>
            <person name="Kennedy G."/>
            <person name="Labadie P."/>
            <person name="Hunt B.G."/>
            <person name="Srinivasan R."/>
        </authorList>
    </citation>
    <scope>NUCLEOTIDE SEQUENCE</scope>
    <source>
        <strain evidence="2">PL_HMW_Pooled</strain>
        <tissue evidence="2">Head</tissue>
    </source>
</reference>
<keyword evidence="3" id="KW-1185">Reference proteome</keyword>
<proteinExistence type="predicted"/>
<accession>A0AAE1LPY4</accession>
<evidence type="ECO:0000313" key="2">
    <source>
        <dbReference type="EMBL" id="KAK3926614.1"/>
    </source>
</evidence>
<protein>
    <submittedName>
        <fullName evidence="2">Beta-galactoside alpha-2,6-sialyltransferase 2</fullName>
    </submittedName>
</protein>
<name>A0AAE1LPY4_9NEOP</name>
<dbReference type="EMBL" id="JAHWGI010001269">
    <property type="protein sequence ID" value="KAK3926614.1"/>
    <property type="molecule type" value="Genomic_DNA"/>
</dbReference>
<feature type="region of interest" description="Disordered" evidence="1">
    <location>
        <begin position="1"/>
        <end position="28"/>
    </location>
</feature>
<organism evidence="2 3">
    <name type="scientific">Frankliniella fusca</name>
    <dbReference type="NCBI Taxonomy" id="407009"/>
    <lineage>
        <taxon>Eukaryota</taxon>
        <taxon>Metazoa</taxon>
        <taxon>Ecdysozoa</taxon>
        <taxon>Arthropoda</taxon>
        <taxon>Hexapoda</taxon>
        <taxon>Insecta</taxon>
        <taxon>Pterygota</taxon>
        <taxon>Neoptera</taxon>
        <taxon>Paraneoptera</taxon>
        <taxon>Thysanoptera</taxon>
        <taxon>Terebrantia</taxon>
        <taxon>Thripoidea</taxon>
        <taxon>Thripidae</taxon>
        <taxon>Frankliniella</taxon>
    </lineage>
</organism>
<comment type="caution">
    <text evidence="2">The sequence shown here is derived from an EMBL/GenBank/DDBJ whole genome shotgun (WGS) entry which is preliminary data.</text>
</comment>
<reference evidence="2" key="2">
    <citation type="journal article" date="2023" name="BMC Genomics">
        <title>Pest status, molecular evolution, and epigenetic factors derived from the genome assembly of Frankliniella fusca, a thysanopteran phytovirus vector.</title>
        <authorList>
            <person name="Catto M.A."/>
            <person name="Labadie P.E."/>
            <person name="Jacobson A.L."/>
            <person name="Kennedy G.G."/>
            <person name="Srinivasan R."/>
            <person name="Hunt B.G."/>
        </authorList>
    </citation>
    <scope>NUCLEOTIDE SEQUENCE</scope>
    <source>
        <strain evidence="2">PL_HMW_Pooled</strain>
    </source>
</reference>